<keyword evidence="4" id="KW-0547">Nucleotide-binding</keyword>
<keyword evidence="2" id="KW-0963">Cytoplasm</keyword>
<feature type="domain" description="Survival protein SurE-like phosphatase/nucleotidase" evidence="6">
    <location>
        <begin position="4"/>
        <end position="184"/>
    </location>
</feature>
<evidence type="ECO:0000256" key="2">
    <source>
        <dbReference type="ARBA" id="ARBA00022490"/>
    </source>
</evidence>
<protein>
    <recommendedName>
        <fullName evidence="6">Survival protein SurE-like phosphatase/nucleotidase domain-containing protein</fullName>
    </recommendedName>
</protein>
<evidence type="ECO:0000313" key="7">
    <source>
        <dbReference type="EMBL" id="SVB92485.1"/>
    </source>
</evidence>
<keyword evidence="5" id="KW-0378">Hydrolase</keyword>
<dbReference type="Gene3D" id="3.40.1210.10">
    <property type="entry name" value="Survival protein SurE-like phosphatase/nucleotidase"/>
    <property type="match status" value="1"/>
</dbReference>
<dbReference type="GO" id="GO:0008253">
    <property type="term" value="F:5'-nucleotidase activity"/>
    <property type="evidence" value="ECO:0007669"/>
    <property type="project" value="TreeGrafter"/>
</dbReference>
<dbReference type="AlphaFoldDB" id="A0A382HZD7"/>
<dbReference type="Pfam" id="PF01975">
    <property type="entry name" value="SurE"/>
    <property type="match status" value="1"/>
</dbReference>
<gene>
    <name evidence="7" type="ORF">METZ01_LOCUS245339</name>
</gene>
<evidence type="ECO:0000256" key="4">
    <source>
        <dbReference type="ARBA" id="ARBA00022741"/>
    </source>
</evidence>
<dbReference type="SUPFAM" id="SSF64167">
    <property type="entry name" value="SurE-like"/>
    <property type="match status" value="1"/>
</dbReference>
<dbReference type="GO" id="GO:0004309">
    <property type="term" value="F:exopolyphosphatase activity"/>
    <property type="evidence" value="ECO:0007669"/>
    <property type="project" value="TreeGrafter"/>
</dbReference>
<reference evidence="7" key="1">
    <citation type="submission" date="2018-05" db="EMBL/GenBank/DDBJ databases">
        <authorList>
            <person name="Lanie J.A."/>
            <person name="Ng W.-L."/>
            <person name="Kazmierczak K.M."/>
            <person name="Andrzejewski T.M."/>
            <person name="Davidsen T.M."/>
            <person name="Wayne K.J."/>
            <person name="Tettelin H."/>
            <person name="Glass J.I."/>
            <person name="Rusch D."/>
            <person name="Podicherti R."/>
            <person name="Tsui H.-C.T."/>
            <person name="Winkler M.E."/>
        </authorList>
    </citation>
    <scope>NUCLEOTIDE SEQUENCE</scope>
</reference>
<dbReference type="GO" id="GO:0008254">
    <property type="term" value="F:3'-nucleotidase activity"/>
    <property type="evidence" value="ECO:0007669"/>
    <property type="project" value="TreeGrafter"/>
</dbReference>
<dbReference type="PANTHER" id="PTHR30457:SF12">
    <property type="entry name" value="5'_3'-NUCLEOTIDASE SURE"/>
    <property type="match status" value="1"/>
</dbReference>
<dbReference type="InterPro" id="IPR036523">
    <property type="entry name" value="SurE-like_sf"/>
</dbReference>
<keyword evidence="3" id="KW-0479">Metal-binding</keyword>
<proteinExistence type="inferred from homology"/>
<comment type="similarity">
    <text evidence="1">Belongs to the SurE nucleotidase family.</text>
</comment>
<evidence type="ECO:0000259" key="6">
    <source>
        <dbReference type="Pfam" id="PF01975"/>
    </source>
</evidence>
<evidence type="ECO:0000256" key="3">
    <source>
        <dbReference type="ARBA" id="ARBA00022723"/>
    </source>
</evidence>
<accession>A0A382HZD7</accession>
<dbReference type="InterPro" id="IPR030048">
    <property type="entry name" value="SurE"/>
</dbReference>
<dbReference type="EMBL" id="UINC01064129">
    <property type="protein sequence ID" value="SVB92485.1"/>
    <property type="molecule type" value="Genomic_DNA"/>
</dbReference>
<sequence>MRALITNDDGITSPGLHELARQVESAGFEVVVVAPSFDASGTGASLGHISRDVPIEYKKHTIEKLKGPAFGLNGPPALCTISGFLSAFGPKPDVVLSGPNLGLNTGRSVLHSGTVGAALAAQNFGIRSLAVSLAVSDPWHWDTACRFAIELLDPLMQASNRCMLNLNVPALPYNEVKSMCWASLAEFGS</sequence>
<dbReference type="PANTHER" id="PTHR30457">
    <property type="entry name" value="5'-NUCLEOTIDASE SURE"/>
    <property type="match status" value="1"/>
</dbReference>
<evidence type="ECO:0000256" key="1">
    <source>
        <dbReference type="ARBA" id="ARBA00011062"/>
    </source>
</evidence>
<evidence type="ECO:0000256" key="5">
    <source>
        <dbReference type="ARBA" id="ARBA00022801"/>
    </source>
</evidence>
<dbReference type="InterPro" id="IPR002828">
    <property type="entry name" value="SurE-like_Pase/nucleotidase"/>
</dbReference>
<name>A0A382HZD7_9ZZZZ</name>
<dbReference type="GO" id="GO:0000166">
    <property type="term" value="F:nucleotide binding"/>
    <property type="evidence" value="ECO:0007669"/>
    <property type="project" value="UniProtKB-KW"/>
</dbReference>
<dbReference type="GO" id="GO:0046872">
    <property type="term" value="F:metal ion binding"/>
    <property type="evidence" value="ECO:0007669"/>
    <property type="project" value="UniProtKB-KW"/>
</dbReference>
<organism evidence="7">
    <name type="scientific">marine metagenome</name>
    <dbReference type="NCBI Taxonomy" id="408172"/>
    <lineage>
        <taxon>unclassified sequences</taxon>
        <taxon>metagenomes</taxon>
        <taxon>ecological metagenomes</taxon>
    </lineage>
</organism>
<feature type="non-terminal residue" evidence="7">
    <location>
        <position position="189"/>
    </location>
</feature>